<name>A0A9W6NTA3_9ACTN</name>
<dbReference type="EMBL" id="BSFP01000131">
    <property type="protein sequence ID" value="GLL08201.1"/>
    <property type="molecule type" value="Genomic_DNA"/>
</dbReference>
<organism evidence="2 3">
    <name type="scientific">Dactylosporangium matsuzakiense</name>
    <dbReference type="NCBI Taxonomy" id="53360"/>
    <lineage>
        <taxon>Bacteria</taxon>
        <taxon>Bacillati</taxon>
        <taxon>Actinomycetota</taxon>
        <taxon>Actinomycetes</taxon>
        <taxon>Micromonosporales</taxon>
        <taxon>Micromonosporaceae</taxon>
        <taxon>Dactylosporangium</taxon>
    </lineage>
</organism>
<protein>
    <recommendedName>
        <fullName evidence="4">VCBS repeat protein</fullName>
    </recommendedName>
</protein>
<accession>A0A9W6NTA3</accession>
<sequence>MFRRITGILAAAAAALLIVPAAPADATTAGFAGVPREFGFVDFNGDHSGDYCEAQNSRYLHCDLLTGTGLLFATGGSIADLGWSAGRAWTDFNGDGRADYCRVIGSGYTDLQCTVSTGGGFGATYTSGAVDAGWDAGRTWADFDGDGRADYCRVVGGSDKRISCTLSTGTNWSDTYTSGPLDPGYDAGRAWVDVNGDRRADYCRVVGSGYKYLQCTLALSTGIGFGLTVTSGVVDPGYDDTRKWADVNGDGRADYCRFVGSANYAATNIQCTPATGSGFGSTGMSQVMDGGYAGRSAWADVNGDGRADFCRVVNYGGYQDLCTLSDGSGWSATSFAHPMPSDGGWPYYPDVNGDGKADHCTVIDKITCWLSDGASFNGTFTAPR</sequence>
<comment type="caution">
    <text evidence="2">The sequence shown here is derived from an EMBL/GenBank/DDBJ whole genome shotgun (WGS) entry which is preliminary data.</text>
</comment>
<evidence type="ECO:0000256" key="1">
    <source>
        <dbReference type="SAM" id="SignalP"/>
    </source>
</evidence>
<gene>
    <name evidence="2" type="ORF">GCM10017581_099620</name>
</gene>
<feature type="signal peptide" evidence="1">
    <location>
        <begin position="1"/>
        <end position="24"/>
    </location>
</feature>
<evidence type="ECO:0000313" key="3">
    <source>
        <dbReference type="Proteomes" id="UP001143480"/>
    </source>
</evidence>
<evidence type="ECO:0008006" key="4">
    <source>
        <dbReference type="Google" id="ProtNLM"/>
    </source>
</evidence>
<dbReference type="SUPFAM" id="SSF69318">
    <property type="entry name" value="Integrin alpha N-terminal domain"/>
    <property type="match status" value="1"/>
</dbReference>
<dbReference type="RefSeq" id="WP_261958839.1">
    <property type="nucleotide sequence ID" value="NZ_BAAAXA010000001.1"/>
</dbReference>
<reference evidence="2" key="1">
    <citation type="journal article" date="2014" name="Int. J. Syst. Evol. Microbiol.">
        <title>Complete genome sequence of Corynebacterium casei LMG S-19264T (=DSM 44701T), isolated from a smear-ripened cheese.</title>
        <authorList>
            <consortium name="US DOE Joint Genome Institute (JGI-PGF)"/>
            <person name="Walter F."/>
            <person name="Albersmeier A."/>
            <person name="Kalinowski J."/>
            <person name="Ruckert C."/>
        </authorList>
    </citation>
    <scope>NUCLEOTIDE SEQUENCE</scope>
    <source>
        <strain evidence="2">VKM Ac-1321</strain>
    </source>
</reference>
<dbReference type="AlphaFoldDB" id="A0A9W6NTA3"/>
<dbReference type="Proteomes" id="UP001143480">
    <property type="component" value="Unassembled WGS sequence"/>
</dbReference>
<keyword evidence="3" id="KW-1185">Reference proteome</keyword>
<feature type="chain" id="PRO_5040772906" description="VCBS repeat protein" evidence="1">
    <location>
        <begin position="25"/>
        <end position="384"/>
    </location>
</feature>
<evidence type="ECO:0000313" key="2">
    <source>
        <dbReference type="EMBL" id="GLL08201.1"/>
    </source>
</evidence>
<proteinExistence type="predicted"/>
<dbReference type="InterPro" id="IPR028994">
    <property type="entry name" value="Integrin_alpha_N"/>
</dbReference>
<keyword evidence="1" id="KW-0732">Signal</keyword>
<reference evidence="2" key="2">
    <citation type="submission" date="2023-01" db="EMBL/GenBank/DDBJ databases">
        <authorList>
            <person name="Sun Q."/>
            <person name="Evtushenko L."/>
        </authorList>
    </citation>
    <scope>NUCLEOTIDE SEQUENCE</scope>
    <source>
        <strain evidence="2">VKM Ac-1321</strain>
    </source>
</reference>